<sequence>MEQKLQEEQNNLKEYQRPILDILLIEMEEGIAAGSARVQFTTTDFEDAAVQGQWDTDRGDRGIEWN</sequence>
<proteinExistence type="predicted"/>
<organism evidence="2">
    <name type="scientific">Elizabethkingia anophelis</name>
    <dbReference type="NCBI Taxonomy" id="1117645"/>
    <lineage>
        <taxon>Bacteria</taxon>
        <taxon>Pseudomonadati</taxon>
        <taxon>Bacteroidota</taxon>
        <taxon>Flavobacteriia</taxon>
        <taxon>Flavobacteriales</taxon>
        <taxon>Weeksellaceae</taxon>
        <taxon>Elizabethkingia</taxon>
    </lineage>
</organism>
<evidence type="ECO:0000313" key="2">
    <source>
        <dbReference type="EMBL" id="OPB49454.1"/>
    </source>
</evidence>
<dbReference type="Proteomes" id="UP000189738">
    <property type="component" value="Chromosome"/>
</dbReference>
<gene>
    <name evidence="1" type="ORF">AYC66_09440</name>
    <name evidence="2" type="ORF">BAY09_01575</name>
</gene>
<dbReference type="EMBL" id="CP014339">
    <property type="protein sequence ID" value="AQX50891.1"/>
    <property type="molecule type" value="Genomic_DNA"/>
</dbReference>
<protein>
    <submittedName>
        <fullName evidence="2">Uncharacterized protein</fullName>
    </submittedName>
</protein>
<reference evidence="2" key="2">
    <citation type="submission" date="2016-06" db="EMBL/GenBank/DDBJ databases">
        <authorList>
            <person name="Nicholson A.C."/>
        </authorList>
    </citation>
    <scope>NUCLEOTIDE SEQUENCE [LARGE SCALE GENOMIC DNA]</scope>
    <source>
        <strain evidence="2">E6809</strain>
    </source>
</reference>
<reference evidence="1 3" key="1">
    <citation type="submission" date="2016-02" db="EMBL/GenBank/DDBJ databases">
        <authorList>
            <person name="Nicholson A.C."/>
            <person name="Humrighouse B.W."/>
            <person name="Loparev V."/>
            <person name="Emery B."/>
            <person name="Graziano J."/>
            <person name="McQuiston J.R."/>
        </authorList>
    </citation>
    <scope>NUCLEOTIDE SEQUENCE [LARGE SCALE GENOMIC DNA]</scope>
    <source>
        <strain evidence="1 3">E6809</strain>
    </source>
</reference>
<dbReference type="RefSeq" id="WP_078412661.1">
    <property type="nucleotide sequence ID" value="NZ_BQKS01000012.1"/>
</dbReference>
<accession>A0A1T3E2M8</accession>
<dbReference type="EMBL" id="MAHS01000009">
    <property type="protein sequence ID" value="OPB49454.1"/>
    <property type="molecule type" value="Genomic_DNA"/>
</dbReference>
<evidence type="ECO:0000313" key="3">
    <source>
        <dbReference type="Proteomes" id="UP000189738"/>
    </source>
</evidence>
<name>A0A1T3E2M8_9FLAO</name>
<dbReference type="AlphaFoldDB" id="A0A1T3E2M8"/>
<evidence type="ECO:0000313" key="1">
    <source>
        <dbReference type="EMBL" id="AQX50891.1"/>
    </source>
</evidence>